<gene>
    <name evidence="1" type="ORF">SDC9_170748</name>
</gene>
<comment type="caution">
    <text evidence="1">The sequence shown here is derived from an EMBL/GenBank/DDBJ whole genome shotgun (WGS) entry which is preliminary data.</text>
</comment>
<organism evidence="1">
    <name type="scientific">bioreactor metagenome</name>
    <dbReference type="NCBI Taxonomy" id="1076179"/>
    <lineage>
        <taxon>unclassified sequences</taxon>
        <taxon>metagenomes</taxon>
        <taxon>ecological metagenomes</taxon>
    </lineage>
</organism>
<dbReference type="EMBL" id="VSSQ01071838">
    <property type="protein sequence ID" value="MPN23360.1"/>
    <property type="molecule type" value="Genomic_DNA"/>
</dbReference>
<dbReference type="AlphaFoldDB" id="A0A645GBD9"/>
<accession>A0A645GBD9</accession>
<proteinExistence type="predicted"/>
<evidence type="ECO:0000313" key="1">
    <source>
        <dbReference type="EMBL" id="MPN23360.1"/>
    </source>
</evidence>
<protein>
    <submittedName>
        <fullName evidence="1">Uncharacterized protein</fullName>
    </submittedName>
</protein>
<sequence>MRLDQLIGVRDQREGGAHGICDGDFEVALRFLADHLRLALRQFEPLRQQQGGRVAVHVVYIDLLLREAGEIPPDDLRMAYFQISGPAQHMIDRVILWFTADHGVADITKSRHIGQYNGGIGITAHIQVLSDQLVHRAGEQGAQLDQLIHLGICAVQLPFRYGLAADAHPVSQRFLGHAISHLSQKLQVLSETHPRSLLIVDDLIIIFTERAIHQAARSLLHHAAP</sequence>
<name>A0A645GBD9_9ZZZZ</name>
<reference evidence="1" key="1">
    <citation type="submission" date="2019-08" db="EMBL/GenBank/DDBJ databases">
        <authorList>
            <person name="Kucharzyk K."/>
            <person name="Murdoch R.W."/>
            <person name="Higgins S."/>
            <person name="Loffler F."/>
        </authorList>
    </citation>
    <scope>NUCLEOTIDE SEQUENCE</scope>
</reference>